<keyword evidence="2" id="KW-1185">Reference proteome</keyword>
<name>A0A8E5EC30_9CAUD</name>
<dbReference type="EMBL" id="MT732474">
    <property type="protein sequence ID" value="QQV91437.1"/>
    <property type="molecule type" value="Genomic_DNA"/>
</dbReference>
<proteinExistence type="predicted"/>
<evidence type="ECO:0000313" key="1">
    <source>
        <dbReference type="EMBL" id="QQV91437.1"/>
    </source>
</evidence>
<evidence type="ECO:0000313" key="2">
    <source>
        <dbReference type="Proteomes" id="UP000693868"/>
    </source>
</evidence>
<protein>
    <submittedName>
        <fullName evidence="1">Uncharacterized protein</fullName>
    </submittedName>
</protein>
<sequence length="145" mass="16904">MKKITELKKEELFHVASLINNNYIFNFNTFETVVDKNQIMLGANNCVWILLNHEEGDLKTIGHRTNIGWANIDLKMYYSVKSYLKDLNYVVQGYEPSTKISIDDSIKMLKVAIEDNIEFDEDEIEDVLLDVTNSYKKQLNKNYGK</sequence>
<accession>A0A8E5EC30</accession>
<gene>
    <name evidence="1" type="ORF">Gundel1_114</name>
</gene>
<reference evidence="1" key="1">
    <citation type="submission" date="2020-07" db="EMBL/GenBank/DDBJ databases">
        <title>Highly diverse flavobacterial phages as mortality factor during North Sea spring blooms.</title>
        <authorList>
            <person name="Bartlau N."/>
            <person name="Wichels A."/>
            <person name="Krohne G."/>
            <person name="Adriaenssens E.M."/>
            <person name="Heins A."/>
            <person name="Fuchs B.M."/>
            <person name="Amann R."/>
            <person name="Moraru C."/>
        </authorList>
    </citation>
    <scope>NUCLEOTIDE SEQUENCE</scope>
</reference>
<dbReference type="Proteomes" id="UP000693868">
    <property type="component" value="Segment"/>
</dbReference>
<organism evidence="1 2">
    <name type="scientific">Tenacibaculum phage Gundel_1</name>
    <dbReference type="NCBI Taxonomy" id="2745672"/>
    <lineage>
        <taxon>Viruses</taxon>
        <taxon>Duplodnaviria</taxon>
        <taxon>Heunggongvirae</taxon>
        <taxon>Uroviricota</taxon>
        <taxon>Caudoviricetes</taxon>
        <taxon>Pachyviridae</taxon>
        <taxon>Gundelvirus</taxon>
        <taxon>Gundelvirus Gundel</taxon>
    </lineage>
</organism>